<reference evidence="2 3" key="1">
    <citation type="journal article" date="2023" name="Commun. Biol.">
        <title>Genome analysis of Parmales, the sister group of diatoms, reveals the evolutionary specialization of diatoms from phago-mixotrophs to photoautotrophs.</title>
        <authorList>
            <person name="Ban H."/>
            <person name="Sato S."/>
            <person name="Yoshikawa S."/>
            <person name="Yamada K."/>
            <person name="Nakamura Y."/>
            <person name="Ichinomiya M."/>
            <person name="Sato N."/>
            <person name="Blanc-Mathieu R."/>
            <person name="Endo H."/>
            <person name="Kuwata A."/>
            <person name="Ogata H."/>
        </authorList>
    </citation>
    <scope>NUCLEOTIDE SEQUENCE [LARGE SCALE GENOMIC DNA]</scope>
</reference>
<keyword evidence="3" id="KW-1185">Reference proteome</keyword>
<name>A0ABQ6MWK6_9STRA</name>
<feature type="coiled-coil region" evidence="1">
    <location>
        <begin position="29"/>
        <end position="77"/>
    </location>
</feature>
<dbReference type="EMBL" id="BRYB01004621">
    <property type="protein sequence ID" value="GMI34237.1"/>
    <property type="molecule type" value="Genomic_DNA"/>
</dbReference>
<protein>
    <submittedName>
        <fullName evidence="2">Uncharacterized protein</fullName>
    </submittedName>
</protein>
<organism evidence="2 3">
    <name type="scientific">Tetraparma gracilis</name>
    <dbReference type="NCBI Taxonomy" id="2962635"/>
    <lineage>
        <taxon>Eukaryota</taxon>
        <taxon>Sar</taxon>
        <taxon>Stramenopiles</taxon>
        <taxon>Ochrophyta</taxon>
        <taxon>Bolidophyceae</taxon>
        <taxon>Parmales</taxon>
        <taxon>Triparmaceae</taxon>
        <taxon>Tetraparma</taxon>
    </lineage>
</organism>
<gene>
    <name evidence="2" type="ORF">TeGR_g6951</name>
</gene>
<evidence type="ECO:0000313" key="2">
    <source>
        <dbReference type="EMBL" id="GMI34237.1"/>
    </source>
</evidence>
<accession>A0ABQ6MWK6</accession>
<keyword evidence="1" id="KW-0175">Coiled coil</keyword>
<proteinExistence type="predicted"/>
<evidence type="ECO:0000256" key="1">
    <source>
        <dbReference type="SAM" id="Coils"/>
    </source>
</evidence>
<feature type="non-terminal residue" evidence="2">
    <location>
        <position position="1"/>
    </location>
</feature>
<dbReference type="Proteomes" id="UP001165060">
    <property type="component" value="Unassembled WGS sequence"/>
</dbReference>
<comment type="caution">
    <text evidence="2">The sequence shown here is derived from an EMBL/GenBank/DDBJ whole genome shotgun (WGS) entry which is preliminary data.</text>
</comment>
<sequence length="267" mass="30130">KGAAPAVAEFDDFDEILSEDKSKTKAVDVQGLLTRFRQLEQQVAALDKRENLNKKLTKQQKKDKKDMVAEMAALQAQSEKFGASDRAALGLVVRKDEAKTHLERARMFEAEAKQEVELLAQYADSSDDEFDENMEREAEFPSVLYEILDKFVVKMKAPRELADKIFRSTQGDFALLDCYYPWLHKACFLPLTGFDYDPPDVCLKTHDTAVKALACPKCTDLMCAVVFNKSFTVSPLSTDISPITKRIAKNMDALLKAVYEDDARLPK</sequence>
<evidence type="ECO:0000313" key="3">
    <source>
        <dbReference type="Proteomes" id="UP001165060"/>
    </source>
</evidence>